<dbReference type="STRING" id="1122133.SAMN02745157_0329"/>
<dbReference type="EMBL" id="FQUP01000001">
    <property type="protein sequence ID" value="SHE50870.1"/>
    <property type="molecule type" value="Genomic_DNA"/>
</dbReference>
<dbReference type="InterPro" id="IPR036188">
    <property type="entry name" value="FAD/NAD-bd_sf"/>
</dbReference>
<evidence type="ECO:0000256" key="5">
    <source>
        <dbReference type="ARBA" id="ARBA00037941"/>
    </source>
</evidence>
<keyword evidence="8" id="KW-1185">Reference proteome</keyword>
<dbReference type="PANTHER" id="PTHR43104:SF2">
    <property type="entry name" value="L-2-HYDROXYGLUTARATE DEHYDROGENASE, MITOCHONDRIAL"/>
    <property type="match status" value="1"/>
</dbReference>
<evidence type="ECO:0000256" key="1">
    <source>
        <dbReference type="ARBA" id="ARBA00001974"/>
    </source>
</evidence>
<evidence type="ECO:0000313" key="8">
    <source>
        <dbReference type="Proteomes" id="UP000184485"/>
    </source>
</evidence>
<name>A0A1M4U2L3_9HYPH</name>
<dbReference type="PANTHER" id="PTHR43104">
    <property type="entry name" value="L-2-HYDROXYGLUTARATE DEHYDROGENASE, MITOCHONDRIAL"/>
    <property type="match status" value="1"/>
</dbReference>
<evidence type="ECO:0000256" key="4">
    <source>
        <dbReference type="ARBA" id="ARBA00023002"/>
    </source>
</evidence>
<keyword evidence="3" id="KW-0274">FAD</keyword>
<evidence type="ECO:0000259" key="6">
    <source>
        <dbReference type="Pfam" id="PF01266"/>
    </source>
</evidence>
<dbReference type="GO" id="GO:0047545">
    <property type="term" value="F:(S)-2-hydroxyglutarate dehydrogenase activity"/>
    <property type="evidence" value="ECO:0007669"/>
    <property type="project" value="TreeGrafter"/>
</dbReference>
<reference evidence="7 8" key="1">
    <citation type="submission" date="2016-11" db="EMBL/GenBank/DDBJ databases">
        <authorList>
            <person name="Jaros S."/>
            <person name="Januszkiewicz K."/>
            <person name="Wedrychowicz H."/>
        </authorList>
    </citation>
    <scope>NUCLEOTIDE SEQUENCE [LARGE SCALE GENOMIC DNA]</scope>
    <source>
        <strain evidence="7 8">DSM 19436</strain>
    </source>
</reference>
<comment type="similarity">
    <text evidence="5">Belongs to the L2HGDH family.</text>
</comment>
<comment type="cofactor">
    <cofactor evidence="1">
        <name>FAD</name>
        <dbReference type="ChEBI" id="CHEBI:57692"/>
    </cofactor>
</comment>
<dbReference type="InterPro" id="IPR006076">
    <property type="entry name" value="FAD-dep_OxRdtase"/>
</dbReference>
<dbReference type="Pfam" id="PF01266">
    <property type="entry name" value="DAO"/>
    <property type="match status" value="1"/>
</dbReference>
<dbReference type="Gene3D" id="3.50.50.60">
    <property type="entry name" value="FAD/NAD(P)-binding domain"/>
    <property type="match status" value="1"/>
</dbReference>
<dbReference type="NCBIfam" id="NF008726">
    <property type="entry name" value="PRK11728.1"/>
    <property type="match status" value="1"/>
</dbReference>
<gene>
    <name evidence="7" type="ORF">SAMN02745157_0329</name>
</gene>
<organism evidence="7 8">
    <name type="scientific">Kaistia soli DSM 19436</name>
    <dbReference type="NCBI Taxonomy" id="1122133"/>
    <lineage>
        <taxon>Bacteria</taxon>
        <taxon>Pseudomonadati</taxon>
        <taxon>Pseudomonadota</taxon>
        <taxon>Alphaproteobacteria</taxon>
        <taxon>Hyphomicrobiales</taxon>
        <taxon>Kaistiaceae</taxon>
        <taxon>Kaistia</taxon>
    </lineage>
</organism>
<evidence type="ECO:0000256" key="3">
    <source>
        <dbReference type="ARBA" id="ARBA00022827"/>
    </source>
</evidence>
<keyword evidence="4" id="KW-0560">Oxidoreductase</keyword>
<dbReference type="SUPFAM" id="SSF51905">
    <property type="entry name" value="FAD/NAD(P)-binding domain"/>
    <property type="match status" value="1"/>
</dbReference>
<dbReference type="AlphaFoldDB" id="A0A1M4U2L3"/>
<keyword evidence="2" id="KW-0285">Flavoprotein</keyword>
<proteinExistence type="inferred from homology"/>
<dbReference type="Gene3D" id="3.30.9.10">
    <property type="entry name" value="D-Amino Acid Oxidase, subunit A, domain 2"/>
    <property type="match status" value="1"/>
</dbReference>
<sequence>MPAGGPPTESGTSVIYDYCVIGGGIVGLATAMQLLSRDPGASLVLIEKEAALAQHQTGHNSGVIHAGVYYAPGSLKAELCRAGSAATKAFCLSHDVPFRTCGKLIVATDDAEHTRLLALEERAGRNGIEVIRLDRAGLAEREPEIEGVSALHVPSSAIVDYRLVCAAMGRRIVASGGEIRLGERVFGIVEHGAGVRVSTDKGEVEARMLVACAGLQSDRIATLAGLPISHRIVPFRGEYYVLAKKHENRIRHLIYPTPDPALPFLGIHLTLMIDGSVTVGPNAVLGLSRERQGKWAMDADDLRSMAGFGGFWKMAAANWRTAATEFVNSVHKRGYLEQCRKYYPALELDDLQPYPAGIRAQAVEADGRMVEDFVMVESARMLHVCNAPSPAATSALPIAGRIVDRIEMKRAALA</sequence>
<dbReference type="GO" id="GO:0005737">
    <property type="term" value="C:cytoplasm"/>
    <property type="evidence" value="ECO:0007669"/>
    <property type="project" value="TreeGrafter"/>
</dbReference>
<feature type="domain" description="FAD dependent oxidoreductase" evidence="6">
    <location>
        <begin position="17"/>
        <end position="403"/>
    </location>
</feature>
<evidence type="ECO:0000313" key="7">
    <source>
        <dbReference type="EMBL" id="SHE50870.1"/>
    </source>
</evidence>
<evidence type="ECO:0000256" key="2">
    <source>
        <dbReference type="ARBA" id="ARBA00022630"/>
    </source>
</evidence>
<protein>
    <submittedName>
        <fullName evidence="7">L-2-hydroxyglutarate oxidase</fullName>
    </submittedName>
</protein>
<dbReference type="Proteomes" id="UP000184485">
    <property type="component" value="Unassembled WGS sequence"/>
</dbReference>
<accession>A0A1M4U2L3</accession>